<reference evidence="1" key="1">
    <citation type="submission" date="2023-08" db="EMBL/GenBank/DDBJ databases">
        <title>A de novo genome assembly of Solanum verrucosum Schlechtendal, a Mexican diploid species geographically isolated from the other diploid A-genome species in potato relatives.</title>
        <authorList>
            <person name="Hosaka K."/>
        </authorList>
    </citation>
    <scope>NUCLEOTIDE SEQUENCE</scope>
    <source>
        <tissue evidence="1">Young leaves</tissue>
    </source>
</reference>
<keyword evidence="2" id="KW-1185">Reference proteome</keyword>
<protein>
    <submittedName>
        <fullName evidence="1">Uncharacterized protein</fullName>
    </submittedName>
</protein>
<organism evidence="1 2">
    <name type="scientific">Solanum verrucosum</name>
    <dbReference type="NCBI Taxonomy" id="315347"/>
    <lineage>
        <taxon>Eukaryota</taxon>
        <taxon>Viridiplantae</taxon>
        <taxon>Streptophyta</taxon>
        <taxon>Embryophyta</taxon>
        <taxon>Tracheophyta</taxon>
        <taxon>Spermatophyta</taxon>
        <taxon>Magnoliopsida</taxon>
        <taxon>eudicotyledons</taxon>
        <taxon>Gunneridae</taxon>
        <taxon>Pentapetalae</taxon>
        <taxon>asterids</taxon>
        <taxon>lamiids</taxon>
        <taxon>Solanales</taxon>
        <taxon>Solanaceae</taxon>
        <taxon>Solanoideae</taxon>
        <taxon>Solaneae</taxon>
        <taxon>Solanum</taxon>
    </lineage>
</organism>
<gene>
    <name evidence="1" type="ORF">MTR67_023849</name>
</gene>
<name>A0AAF0QUA5_SOLVR</name>
<dbReference type="Proteomes" id="UP001234989">
    <property type="component" value="Chromosome 5"/>
</dbReference>
<dbReference type="AlphaFoldDB" id="A0AAF0QUA5"/>
<accession>A0AAF0QUA5</accession>
<evidence type="ECO:0000313" key="1">
    <source>
        <dbReference type="EMBL" id="WMV30464.1"/>
    </source>
</evidence>
<proteinExistence type="predicted"/>
<sequence length="40" mass="4993">MLRVELKLLQSWHKRGLRGIHRSRVWNAIPATIWWVIWRE</sequence>
<evidence type="ECO:0000313" key="2">
    <source>
        <dbReference type="Proteomes" id="UP001234989"/>
    </source>
</evidence>
<dbReference type="EMBL" id="CP133616">
    <property type="protein sequence ID" value="WMV30464.1"/>
    <property type="molecule type" value="Genomic_DNA"/>
</dbReference>